<evidence type="ECO:0000313" key="2">
    <source>
        <dbReference type="EMBL" id="RDU66678.1"/>
    </source>
</evidence>
<feature type="transmembrane region" description="Helical" evidence="1">
    <location>
        <begin position="7"/>
        <end position="27"/>
    </location>
</feature>
<proteinExistence type="predicted"/>
<organism evidence="2 3">
    <name type="scientific">Helicobacter cholecystus</name>
    <dbReference type="NCBI Taxonomy" id="45498"/>
    <lineage>
        <taxon>Bacteria</taxon>
        <taxon>Pseudomonadati</taxon>
        <taxon>Campylobacterota</taxon>
        <taxon>Epsilonproteobacteria</taxon>
        <taxon>Campylobacterales</taxon>
        <taxon>Helicobacteraceae</taxon>
        <taxon>Helicobacter</taxon>
    </lineage>
</organism>
<evidence type="ECO:0000313" key="3">
    <source>
        <dbReference type="Proteomes" id="UP000257067"/>
    </source>
</evidence>
<keyword evidence="1" id="KW-0812">Transmembrane</keyword>
<accession>A0A3D8IN32</accession>
<feature type="transmembrane region" description="Helical" evidence="1">
    <location>
        <begin position="103"/>
        <end position="129"/>
    </location>
</feature>
<keyword evidence="3" id="KW-1185">Reference proteome</keyword>
<reference evidence="2 3" key="1">
    <citation type="submission" date="2018-04" db="EMBL/GenBank/DDBJ databases">
        <title>Novel Campyloabacter and Helicobacter Species and Strains.</title>
        <authorList>
            <person name="Mannion A.J."/>
            <person name="Shen Z."/>
            <person name="Fox J.G."/>
        </authorList>
    </citation>
    <scope>NUCLEOTIDE SEQUENCE [LARGE SCALE GENOMIC DNA]</scope>
    <source>
        <strain evidence="2 3">ATCC 700242</strain>
    </source>
</reference>
<dbReference type="EMBL" id="NXLU01000026">
    <property type="protein sequence ID" value="RDU66678.1"/>
    <property type="molecule type" value="Genomic_DNA"/>
</dbReference>
<feature type="transmembrane region" description="Helical" evidence="1">
    <location>
        <begin position="47"/>
        <end position="68"/>
    </location>
</feature>
<dbReference type="Proteomes" id="UP000257067">
    <property type="component" value="Unassembled WGS sequence"/>
</dbReference>
<evidence type="ECO:0000256" key="1">
    <source>
        <dbReference type="SAM" id="Phobius"/>
    </source>
</evidence>
<name>A0A3D8IN32_9HELI</name>
<protein>
    <submittedName>
        <fullName evidence="2">Uncharacterized protein</fullName>
    </submittedName>
</protein>
<sequence length="141" mass="16437">MERIWILFYLIPIIAPILLILYDVFIPQTNYKVLKEKIFLKLGILGIYFYFLSPYCLVFILLILIFILKTKHKSSYDIVCIILVFISFSQSLHFFISEGLSKMIPLALIVILGFCTTLVILGKCVLYFFKAREKSSRGHED</sequence>
<comment type="caution">
    <text evidence="2">The sequence shown here is derived from an EMBL/GenBank/DDBJ whole genome shotgun (WGS) entry which is preliminary data.</text>
</comment>
<dbReference type="AlphaFoldDB" id="A0A3D8IN32"/>
<gene>
    <name evidence="2" type="ORF">CQA62_06765</name>
</gene>
<keyword evidence="1" id="KW-0472">Membrane</keyword>
<feature type="transmembrane region" description="Helical" evidence="1">
    <location>
        <begin position="75"/>
        <end position="97"/>
    </location>
</feature>
<keyword evidence="1" id="KW-1133">Transmembrane helix</keyword>